<proteinExistence type="predicted"/>
<evidence type="ECO:0000313" key="2">
    <source>
        <dbReference type="EMBL" id="KAL2054232.1"/>
    </source>
</evidence>
<dbReference type="Pfam" id="PF24476">
    <property type="entry name" value="DUF7580"/>
    <property type="match status" value="1"/>
</dbReference>
<dbReference type="PROSITE" id="PS50011">
    <property type="entry name" value="PROTEIN_KINASE_DOM"/>
    <property type="match status" value="1"/>
</dbReference>
<evidence type="ECO:0000259" key="1">
    <source>
        <dbReference type="PROSITE" id="PS50011"/>
    </source>
</evidence>
<reference evidence="2 3" key="1">
    <citation type="submission" date="2024-09" db="EMBL/GenBank/DDBJ databases">
        <title>Rethinking Asexuality: The Enigmatic Case of Functional Sexual Genes in Lepraria (Stereocaulaceae).</title>
        <authorList>
            <person name="Doellman M."/>
            <person name="Sun Y."/>
            <person name="Barcenas-Pena A."/>
            <person name="Lumbsch H.T."/>
            <person name="Grewe F."/>
        </authorList>
    </citation>
    <scope>NUCLEOTIDE SEQUENCE [LARGE SCALE GENOMIC DNA]</scope>
    <source>
        <strain evidence="2 3">Grewe 0041</strain>
    </source>
</reference>
<name>A0ABR4B8Q8_9LECA</name>
<dbReference type="Proteomes" id="UP001590951">
    <property type="component" value="Unassembled WGS sequence"/>
</dbReference>
<comment type="caution">
    <text evidence="2">The sequence shown here is derived from an EMBL/GenBank/DDBJ whole genome shotgun (WGS) entry which is preliminary data.</text>
</comment>
<dbReference type="InterPro" id="IPR000719">
    <property type="entry name" value="Prot_kinase_dom"/>
</dbReference>
<dbReference type="Gene3D" id="1.10.510.10">
    <property type="entry name" value="Transferase(Phosphotransferase) domain 1"/>
    <property type="match status" value="1"/>
</dbReference>
<sequence>MARCLCCALRKWHSVNWLHKGIKSNSVLILQQQSNKNWDFQNPFLNGQEYARPDTDFSSARYVQDFEENVYRHPDRQGLPRETHTKYHDIYSLGVVLLEIGLWQPASKFQDFQPSVGRLTPEHMRKILISNAKDRLHHYMGSEYQAAVVKCLNGEIRPDMDNVRDALQLAENFRTQVIDSIAKGITAKSTTQE</sequence>
<accession>A0ABR4B8Q8</accession>
<dbReference type="PANTHER" id="PTHR37542">
    <property type="entry name" value="HELO DOMAIN-CONTAINING PROTEIN-RELATED"/>
    <property type="match status" value="1"/>
</dbReference>
<feature type="domain" description="Protein kinase" evidence="1">
    <location>
        <begin position="1"/>
        <end position="193"/>
    </location>
</feature>
<dbReference type="SUPFAM" id="SSF56112">
    <property type="entry name" value="Protein kinase-like (PK-like)"/>
    <property type="match status" value="1"/>
</dbReference>
<protein>
    <recommendedName>
        <fullName evidence="1">Protein kinase domain-containing protein</fullName>
    </recommendedName>
</protein>
<dbReference type="InterPro" id="IPR056002">
    <property type="entry name" value="DUF7580"/>
</dbReference>
<keyword evidence="3" id="KW-1185">Reference proteome</keyword>
<organism evidence="2 3">
    <name type="scientific">Lepraria finkii</name>
    <dbReference type="NCBI Taxonomy" id="1340010"/>
    <lineage>
        <taxon>Eukaryota</taxon>
        <taxon>Fungi</taxon>
        <taxon>Dikarya</taxon>
        <taxon>Ascomycota</taxon>
        <taxon>Pezizomycotina</taxon>
        <taxon>Lecanoromycetes</taxon>
        <taxon>OSLEUM clade</taxon>
        <taxon>Lecanoromycetidae</taxon>
        <taxon>Lecanorales</taxon>
        <taxon>Lecanorineae</taxon>
        <taxon>Stereocaulaceae</taxon>
        <taxon>Lepraria</taxon>
    </lineage>
</organism>
<evidence type="ECO:0000313" key="3">
    <source>
        <dbReference type="Proteomes" id="UP001590951"/>
    </source>
</evidence>
<dbReference type="InterPro" id="IPR011009">
    <property type="entry name" value="Kinase-like_dom_sf"/>
</dbReference>
<gene>
    <name evidence="2" type="ORF">ABVK25_005373</name>
</gene>
<dbReference type="PANTHER" id="PTHR37542:SF3">
    <property type="entry name" value="PRION-INHIBITION AND PROPAGATION HELO DOMAIN-CONTAINING PROTEIN"/>
    <property type="match status" value="1"/>
</dbReference>
<dbReference type="EMBL" id="JBHFEH010000016">
    <property type="protein sequence ID" value="KAL2054232.1"/>
    <property type="molecule type" value="Genomic_DNA"/>
</dbReference>